<dbReference type="VEuPathDB" id="TriTrypDB:LPAL13_270013100"/>
<dbReference type="eggNOG" id="ENOG502SHSQ">
    <property type="taxonomic scope" value="Eukaryota"/>
</dbReference>
<gene>
    <name evidence="2" type="ORF">LPMP_270630</name>
</gene>
<dbReference type="EMBL" id="CP009396">
    <property type="protein sequence ID" value="AIN99445.1"/>
    <property type="molecule type" value="Genomic_DNA"/>
</dbReference>
<accession>A0A088RU50</accession>
<reference evidence="2 3" key="1">
    <citation type="journal article" date="2015" name="Sci. Rep.">
        <title>The genome of Leishmania panamensis: insights into genomics of the L. (Viannia) subgenus.</title>
        <authorList>
            <person name="Llanes A."/>
            <person name="Restrepo C.M."/>
            <person name="Vecchio G.D."/>
            <person name="Anguizola F.J."/>
            <person name="Lleonart R."/>
        </authorList>
    </citation>
    <scope>NUCLEOTIDE SEQUENCE [LARGE SCALE GENOMIC DNA]</scope>
    <source>
        <strain evidence="2 3">MHOM/PA/94/PSC-1</strain>
    </source>
</reference>
<dbReference type="RefSeq" id="XP_010700152.1">
    <property type="nucleotide sequence ID" value="XM_010701850.1"/>
</dbReference>
<feature type="region of interest" description="Disordered" evidence="1">
    <location>
        <begin position="132"/>
        <end position="158"/>
    </location>
</feature>
<organism evidence="2 3">
    <name type="scientific">Leishmania panamensis</name>
    <dbReference type="NCBI Taxonomy" id="5679"/>
    <lineage>
        <taxon>Eukaryota</taxon>
        <taxon>Discoba</taxon>
        <taxon>Euglenozoa</taxon>
        <taxon>Kinetoplastea</taxon>
        <taxon>Metakinetoplastina</taxon>
        <taxon>Trypanosomatida</taxon>
        <taxon>Trypanosomatidae</taxon>
        <taxon>Leishmaniinae</taxon>
        <taxon>Leishmania</taxon>
        <taxon>Leishmania guyanensis species complex</taxon>
    </lineage>
</organism>
<dbReference type="OrthoDB" id="264734at2759"/>
<dbReference type="KEGG" id="lpan:LPMP_270630"/>
<evidence type="ECO:0000256" key="1">
    <source>
        <dbReference type="SAM" id="MobiDB-lite"/>
    </source>
</evidence>
<evidence type="ECO:0000313" key="2">
    <source>
        <dbReference type="EMBL" id="AIN99445.1"/>
    </source>
</evidence>
<dbReference type="Proteomes" id="UP000063063">
    <property type="component" value="Chromosome 27"/>
</dbReference>
<proteinExistence type="predicted"/>
<evidence type="ECO:0000313" key="3">
    <source>
        <dbReference type="Proteomes" id="UP000063063"/>
    </source>
</evidence>
<protein>
    <submittedName>
        <fullName evidence="2">Uncharacterized protein</fullName>
    </submittedName>
</protein>
<name>A0A088RU50_LEIPA</name>
<keyword evidence="3" id="KW-1185">Reference proteome</keyword>
<dbReference type="VEuPathDB" id="TriTrypDB:LPMP_270630"/>
<sequence>MFDALPSNTAPEAADAASVERAALAYERVRRDNELQRYLQTRKAYEVACIARGRCLLVLQSHNQTLRLLQQVIGDVKTALEATLKKRLLVRESTVTAAETLVASCCYKKAEQGLVALLTREKRHDELLQVVDSPTRPPATGTPPIPQMFSTDSRADEPVAPSSQRFMMRPLLTLAELQLHYTPLLLHQRLPLFSELARAQRLVYGYRGSPRVAHALAAAPTSVLQQCRVQVLQARASLASARATQQSLKERLYHLQQVLRRSRPVHAGSGVYLDDGVAEEIQAQLRRELAVGCVTLLRILCENGSDAFDERGRLRTA</sequence>
<dbReference type="GeneID" id="22576239"/>
<feature type="compositionally biased region" description="Pro residues" evidence="1">
    <location>
        <begin position="135"/>
        <end position="146"/>
    </location>
</feature>
<dbReference type="AlphaFoldDB" id="A0A088RU50"/>